<dbReference type="Pfam" id="PF03129">
    <property type="entry name" value="HGTP_anticodon"/>
    <property type="match status" value="1"/>
</dbReference>
<evidence type="ECO:0000256" key="3">
    <source>
        <dbReference type="ARBA" id="ARBA00022598"/>
    </source>
</evidence>
<dbReference type="EMBL" id="MU853350">
    <property type="protein sequence ID" value="KAK4110589.1"/>
    <property type="molecule type" value="Genomic_DNA"/>
</dbReference>
<dbReference type="GO" id="GO:0006433">
    <property type="term" value="P:prolyl-tRNA aminoacylation"/>
    <property type="evidence" value="ECO:0007669"/>
    <property type="project" value="InterPro"/>
</dbReference>
<proteinExistence type="inferred from homology"/>
<feature type="domain" description="Aminoacyl-transfer RNA synthetases class-II family profile" evidence="10">
    <location>
        <begin position="51"/>
        <end position="460"/>
    </location>
</feature>
<reference evidence="11" key="1">
    <citation type="journal article" date="2023" name="Mol. Phylogenet. Evol.">
        <title>Genome-scale phylogeny and comparative genomics of the fungal order Sordariales.</title>
        <authorList>
            <person name="Hensen N."/>
            <person name="Bonometti L."/>
            <person name="Westerberg I."/>
            <person name="Brannstrom I.O."/>
            <person name="Guillou S."/>
            <person name="Cros-Aarteil S."/>
            <person name="Calhoun S."/>
            <person name="Haridas S."/>
            <person name="Kuo A."/>
            <person name="Mondo S."/>
            <person name="Pangilinan J."/>
            <person name="Riley R."/>
            <person name="LaButti K."/>
            <person name="Andreopoulos B."/>
            <person name="Lipzen A."/>
            <person name="Chen C."/>
            <person name="Yan M."/>
            <person name="Daum C."/>
            <person name="Ng V."/>
            <person name="Clum A."/>
            <person name="Steindorff A."/>
            <person name="Ohm R.A."/>
            <person name="Martin F."/>
            <person name="Silar P."/>
            <person name="Natvig D.O."/>
            <person name="Lalanne C."/>
            <person name="Gautier V."/>
            <person name="Ament-Velasquez S.L."/>
            <person name="Kruys A."/>
            <person name="Hutchinson M.I."/>
            <person name="Powell A.J."/>
            <person name="Barry K."/>
            <person name="Miller A.N."/>
            <person name="Grigoriev I.V."/>
            <person name="Debuchy R."/>
            <person name="Gladieux P."/>
            <person name="Hiltunen Thoren M."/>
            <person name="Johannesson H."/>
        </authorList>
    </citation>
    <scope>NUCLEOTIDE SEQUENCE</scope>
    <source>
        <strain evidence="11">CBS 508.74</strain>
    </source>
</reference>
<name>A0AAN6QI23_9PEZI</name>
<comment type="caution">
    <text evidence="11">The sequence shown here is derived from an EMBL/GenBank/DDBJ whole genome shotgun (WGS) entry which is preliminary data.</text>
</comment>
<evidence type="ECO:0000313" key="11">
    <source>
        <dbReference type="EMBL" id="KAK4110589.1"/>
    </source>
</evidence>
<dbReference type="PANTHER" id="PTHR42753:SF2">
    <property type="entry name" value="PROLINE--TRNA LIGASE"/>
    <property type="match status" value="1"/>
</dbReference>
<gene>
    <name evidence="11" type="ORF">N656DRAFT_781829</name>
</gene>
<dbReference type="GO" id="GO:0005524">
    <property type="term" value="F:ATP binding"/>
    <property type="evidence" value="ECO:0007669"/>
    <property type="project" value="UniProtKB-KW"/>
</dbReference>
<evidence type="ECO:0000256" key="4">
    <source>
        <dbReference type="ARBA" id="ARBA00022741"/>
    </source>
</evidence>
<dbReference type="Gene3D" id="3.30.930.10">
    <property type="entry name" value="Bira Bifunctional Protein, Domain 2"/>
    <property type="match status" value="2"/>
</dbReference>
<protein>
    <recommendedName>
        <fullName evidence="2">proline--tRNA ligase</fullName>
        <ecNumber evidence="2">6.1.1.15</ecNumber>
    </recommendedName>
    <alternativeName>
        <fullName evidence="8">Prolyl-tRNA synthetase</fullName>
    </alternativeName>
</protein>
<dbReference type="PRINTS" id="PR01046">
    <property type="entry name" value="TRNASYNTHPRO"/>
</dbReference>
<evidence type="ECO:0000256" key="2">
    <source>
        <dbReference type="ARBA" id="ARBA00012831"/>
    </source>
</evidence>
<accession>A0AAN6QI23</accession>
<dbReference type="Gene3D" id="3.40.50.800">
    <property type="entry name" value="Anticodon-binding domain"/>
    <property type="match status" value="1"/>
</dbReference>
<dbReference type="EC" id="6.1.1.15" evidence="2"/>
<evidence type="ECO:0000259" key="10">
    <source>
        <dbReference type="PROSITE" id="PS50862"/>
    </source>
</evidence>
<evidence type="ECO:0000256" key="5">
    <source>
        <dbReference type="ARBA" id="ARBA00022840"/>
    </source>
</evidence>
<dbReference type="GO" id="GO:0005739">
    <property type="term" value="C:mitochondrion"/>
    <property type="evidence" value="ECO:0007669"/>
    <property type="project" value="TreeGrafter"/>
</dbReference>
<dbReference type="Pfam" id="PF00587">
    <property type="entry name" value="tRNA-synt_2b"/>
    <property type="match status" value="1"/>
</dbReference>
<dbReference type="InterPro" id="IPR050062">
    <property type="entry name" value="Pro-tRNA_synthetase"/>
</dbReference>
<keyword evidence="12" id="KW-1185">Reference proteome</keyword>
<comment type="similarity">
    <text evidence="1">Belongs to the class-II aminoacyl-tRNA synthetase family.</text>
</comment>
<sequence length="567" mass="62402">MVPPPVARLSRVWFPSGGIAVSGAEDAYSKLIRAGFLRQAHSGIFHMLPLGRRVQDKVEALIAGYMENQLAASRVSLSSISSQALWERSGRLENVASELFKFSDRKDVAFLLAPTHEEEITSLVARTVKSYKELPLRLYQITRKYRDEFRPRHGLLRGREFIMKDLYTFDSSVDAALKTYDEVRTSYASIFSDMKLPVLAAKASSGDMGGDLSHEYHLPTPLGEDRVVSCDSCGYVVNEEIADSAVSLRVLEGTPIQAWRGITKDRTKLVNVWYPRSMQSLDGISREYADHDINLLAVKSVVPDLDSGVEDTLFLWATATASETGTAKEVVNIVDSRLPHPLPKTLESNSSTVFGWPTALPPPALPLSTSSHRTNGLLRVRTGDKCPQCSSGTLKVERAIELGHTFFLGTRYSEPLRAMVTVPPATQAVPIQMGCHGIGISRVIGAVAEHLADKIGLNWPISIAPYSCVVIAGKDADDADAVQVCGRITNTQGNESLSLDVVLDDRSRPLPWKLTDADLIGFPIIVVLGREWAAARRVEVQCRRLSMKEGVELEDLPHLIRQLHALL</sequence>
<keyword evidence="7" id="KW-0030">Aminoacyl-tRNA synthetase</keyword>
<evidence type="ECO:0000256" key="7">
    <source>
        <dbReference type="ARBA" id="ARBA00023146"/>
    </source>
</evidence>
<dbReference type="InterPro" id="IPR002314">
    <property type="entry name" value="aa-tRNA-synt_IIb"/>
</dbReference>
<dbReference type="Proteomes" id="UP001302812">
    <property type="component" value="Unassembled WGS sequence"/>
</dbReference>
<dbReference type="GO" id="GO:0004827">
    <property type="term" value="F:proline-tRNA ligase activity"/>
    <property type="evidence" value="ECO:0007669"/>
    <property type="project" value="UniProtKB-EC"/>
</dbReference>
<evidence type="ECO:0000256" key="1">
    <source>
        <dbReference type="ARBA" id="ARBA00008226"/>
    </source>
</evidence>
<reference evidence="11" key="2">
    <citation type="submission" date="2023-05" db="EMBL/GenBank/DDBJ databases">
        <authorList>
            <consortium name="Lawrence Berkeley National Laboratory"/>
            <person name="Steindorff A."/>
            <person name="Hensen N."/>
            <person name="Bonometti L."/>
            <person name="Westerberg I."/>
            <person name="Brannstrom I.O."/>
            <person name="Guillou S."/>
            <person name="Cros-Aarteil S."/>
            <person name="Calhoun S."/>
            <person name="Haridas S."/>
            <person name="Kuo A."/>
            <person name="Mondo S."/>
            <person name="Pangilinan J."/>
            <person name="Riley R."/>
            <person name="Labutti K."/>
            <person name="Andreopoulos B."/>
            <person name="Lipzen A."/>
            <person name="Chen C."/>
            <person name="Yanf M."/>
            <person name="Daum C."/>
            <person name="Ng V."/>
            <person name="Clum A."/>
            <person name="Ohm R."/>
            <person name="Martin F."/>
            <person name="Silar P."/>
            <person name="Natvig D."/>
            <person name="Lalanne C."/>
            <person name="Gautier V."/>
            <person name="Ament-Velasquez S.L."/>
            <person name="Kruys A."/>
            <person name="Hutchinson M.I."/>
            <person name="Powell A.J."/>
            <person name="Barry K."/>
            <person name="Miller A.N."/>
            <person name="Grigoriev I.V."/>
            <person name="Debuchy R."/>
            <person name="Gladieux P."/>
            <person name="Thoren M.H."/>
            <person name="Johannesson H."/>
        </authorList>
    </citation>
    <scope>NUCLEOTIDE SEQUENCE</scope>
    <source>
        <strain evidence="11">CBS 508.74</strain>
    </source>
</reference>
<dbReference type="PANTHER" id="PTHR42753">
    <property type="entry name" value="MITOCHONDRIAL RIBOSOME PROTEIN L39/PROLYL-TRNA LIGASE FAMILY MEMBER"/>
    <property type="match status" value="1"/>
</dbReference>
<dbReference type="GeneID" id="89939778"/>
<dbReference type="InterPro" id="IPR045864">
    <property type="entry name" value="aa-tRNA-synth_II/BPL/LPL"/>
</dbReference>
<evidence type="ECO:0000313" key="12">
    <source>
        <dbReference type="Proteomes" id="UP001302812"/>
    </source>
</evidence>
<evidence type="ECO:0000256" key="9">
    <source>
        <dbReference type="ARBA" id="ARBA00047671"/>
    </source>
</evidence>
<dbReference type="AlphaFoldDB" id="A0AAN6QI23"/>
<dbReference type="RefSeq" id="XP_064668159.1">
    <property type="nucleotide sequence ID" value="XM_064815653.1"/>
</dbReference>
<dbReference type="SUPFAM" id="SSF55681">
    <property type="entry name" value="Class II aaRS and biotin synthetases"/>
    <property type="match status" value="1"/>
</dbReference>
<dbReference type="InterPro" id="IPR036621">
    <property type="entry name" value="Anticodon-bd_dom_sf"/>
</dbReference>
<dbReference type="InterPro" id="IPR004154">
    <property type="entry name" value="Anticodon-bd"/>
</dbReference>
<keyword evidence="3" id="KW-0436">Ligase</keyword>
<keyword evidence="6" id="KW-0648">Protein biosynthesis</keyword>
<keyword evidence="5" id="KW-0067">ATP-binding</keyword>
<evidence type="ECO:0000256" key="6">
    <source>
        <dbReference type="ARBA" id="ARBA00022917"/>
    </source>
</evidence>
<comment type="catalytic activity">
    <reaction evidence="9">
        <text>tRNA(Pro) + L-proline + ATP = L-prolyl-tRNA(Pro) + AMP + diphosphate</text>
        <dbReference type="Rhea" id="RHEA:14305"/>
        <dbReference type="Rhea" id="RHEA-COMP:9700"/>
        <dbReference type="Rhea" id="RHEA-COMP:9702"/>
        <dbReference type="ChEBI" id="CHEBI:30616"/>
        <dbReference type="ChEBI" id="CHEBI:33019"/>
        <dbReference type="ChEBI" id="CHEBI:60039"/>
        <dbReference type="ChEBI" id="CHEBI:78442"/>
        <dbReference type="ChEBI" id="CHEBI:78532"/>
        <dbReference type="ChEBI" id="CHEBI:456215"/>
        <dbReference type="EC" id="6.1.1.15"/>
    </reaction>
</comment>
<evidence type="ECO:0000256" key="8">
    <source>
        <dbReference type="ARBA" id="ARBA00029731"/>
    </source>
</evidence>
<dbReference type="InterPro" id="IPR002316">
    <property type="entry name" value="Pro-tRNA-ligase_IIa"/>
</dbReference>
<dbReference type="InterPro" id="IPR006195">
    <property type="entry name" value="aa-tRNA-synth_II"/>
</dbReference>
<dbReference type="PROSITE" id="PS50862">
    <property type="entry name" value="AA_TRNA_LIGASE_II"/>
    <property type="match status" value="1"/>
</dbReference>
<dbReference type="SUPFAM" id="SSF52954">
    <property type="entry name" value="Class II aaRS ABD-related"/>
    <property type="match status" value="1"/>
</dbReference>
<organism evidence="11 12">
    <name type="scientific">Canariomyces notabilis</name>
    <dbReference type="NCBI Taxonomy" id="2074819"/>
    <lineage>
        <taxon>Eukaryota</taxon>
        <taxon>Fungi</taxon>
        <taxon>Dikarya</taxon>
        <taxon>Ascomycota</taxon>
        <taxon>Pezizomycotina</taxon>
        <taxon>Sordariomycetes</taxon>
        <taxon>Sordariomycetidae</taxon>
        <taxon>Sordariales</taxon>
        <taxon>Chaetomiaceae</taxon>
        <taxon>Canariomyces</taxon>
    </lineage>
</organism>
<keyword evidence="4" id="KW-0547">Nucleotide-binding</keyword>